<sequence>MTRSNRMDADPENPRAGELFIAGSRPALKVRVLSFSDEGPEIEVDSPLLLSPGELPRQCHLRAPLMKIDRPCRTVWRWGRRFGLSFAA</sequence>
<evidence type="ECO:0000313" key="1">
    <source>
        <dbReference type="EMBL" id="KAB1068486.1"/>
    </source>
</evidence>
<gene>
    <name evidence="1" type="ORF">F6X51_26880</name>
</gene>
<reference evidence="1 2" key="1">
    <citation type="submission" date="2019-09" db="EMBL/GenBank/DDBJ databases">
        <title>YIM 132548 draft genome.</title>
        <authorList>
            <person name="Jiang L."/>
        </authorList>
    </citation>
    <scope>NUCLEOTIDE SEQUENCE [LARGE SCALE GENOMIC DNA]</scope>
    <source>
        <strain evidence="1 2">YIM 132548</strain>
    </source>
</reference>
<dbReference type="EMBL" id="VZZJ01000053">
    <property type="protein sequence ID" value="KAB1068486.1"/>
    <property type="molecule type" value="Genomic_DNA"/>
</dbReference>
<protein>
    <recommendedName>
        <fullName evidence="3">PilZ domain-containing protein</fullName>
    </recommendedName>
</protein>
<name>A0A6N6MIB4_9HYPH</name>
<accession>A0A6N6MIB4</accession>
<dbReference type="RefSeq" id="WP_150967035.1">
    <property type="nucleotide sequence ID" value="NZ_VZZJ01000053.1"/>
</dbReference>
<proteinExistence type="predicted"/>
<comment type="caution">
    <text evidence="1">The sequence shown here is derived from an EMBL/GenBank/DDBJ whole genome shotgun (WGS) entry which is preliminary data.</text>
</comment>
<keyword evidence="2" id="KW-1185">Reference proteome</keyword>
<dbReference type="AlphaFoldDB" id="A0A6N6MIB4"/>
<dbReference type="Proteomes" id="UP000441523">
    <property type="component" value="Unassembled WGS sequence"/>
</dbReference>
<organism evidence="1 2">
    <name type="scientific">Methylobacterium planeticum</name>
    <dbReference type="NCBI Taxonomy" id="2615211"/>
    <lineage>
        <taxon>Bacteria</taxon>
        <taxon>Pseudomonadati</taxon>
        <taxon>Pseudomonadota</taxon>
        <taxon>Alphaproteobacteria</taxon>
        <taxon>Hyphomicrobiales</taxon>
        <taxon>Methylobacteriaceae</taxon>
        <taxon>Methylobacterium</taxon>
    </lineage>
</organism>
<evidence type="ECO:0000313" key="2">
    <source>
        <dbReference type="Proteomes" id="UP000441523"/>
    </source>
</evidence>
<evidence type="ECO:0008006" key="3">
    <source>
        <dbReference type="Google" id="ProtNLM"/>
    </source>
</evidence>